<keyword evidence="5 7" id="KW-1133">Transmembrane helix</keyword>
<dbReference type="AlphaFoldDB" id="A0A2S9GWU4"/>
<evidence type="ECO:0000256" key="3">
    <source>
        <dbReference type="ARBA" id="ARBA00022475"/>
    </source>
</evidence>
<evidence type="ECO:0000256" key="7">
    <source>
        <dbReference type="SAM" id="Phobius"/>
    </source>
</evidence>
<reference evidence="8 9" key="1">
    <citation type="submission" date="2018-02" db="EMBL/GenBank/DDBJ databases">
        <title>Solimicrobium silvestre gen. nov., sp. nov., isolated from alpine forest soil.</title>
        <authorList>
            <person name="Margesin R."/>
            <person name="Albuquerque L."/>
            <person name="Zhang D.-C."/>
            <person name="Froufe H.J.C."/>
            <person name="Severino R."/>
            <person name="Roxo I."/>
            <person name="Egas C."/>
            <person name="Da Costa M.S."/>
        </authorList>
    </citation>
    <scope>NUCLEOTIDE SEQUENCE [LARGE SCALE GENOMIC DNA]</scope>
    <source>
        <strain evidence="8 9">S20-91</strain>
    </source>
</reference>
<feature type="transmembrane region" description="Helical" evidence="7">
    <location>
        <begin position="84"/>
        <end position="107"/>
    </location>
</feature>
<dbReference type="Proteomes" id="UP000237839">
    <property type="component" value="Unassembled WGS sequence"/>
</dbReference>
<evidence type="ECO:0000256" key="6">
    <source>
        <dbReference type="ARBA" id="ARBA00023136"/>
    </source>
</evidence>
<comment type="subcellular location">
    <subcellularLocation>
        <location evidence="1">Cell membrane</location>
        <topology evidence="1">Multi-pass membrane protein</topology>
    </subcellularLocation>
</comment>
<dbReference type="OrthoDB" id="8596378at2"/>
<comment type="caution">
    <text evidence="8">The sequence shown here is derived from an EMBL/GenBank/DDBJ whole genome shotgun (WGS) entry which is preliminary data.</text>
</comment>
<dbReference type="PANTHER" id="PTHR43663:SF1">
    <property type="entry name" value="CHROMATE TRANSPORTER"/>
    <property type="match status" value="1"/>
</dbReference>
<evidence type="ECO:0000256" key="2">
    <source>
        <dbReference type="ARBA" id="ARBA00005262"/>
    </source>
</evidence>
<evidence type="ECO:0000256" key="5">
    <source>
        <dbReference type="ARBA" id="ARBA00022989"/>
    </source>
</evidence>
<proteinExistence type="inferred from homology"/>
<dbReference type="RefSeq" id="WP_105532852.1">
    <property type="nucleotide sequence ID" value="NZ_PUGF01000015.1"/>
</dbReference>
<dbReference type="InterPro" id="IPR003370">
    <property type="entry name" value="Chromate_transpt"/>
</dbReference>
<dbReference type="EMBL" id="PUGF01000015">
    <property type="protein sequence ID" value="PRC92193.1"/>
    <property type="molecule type" value="Genomic_DNA"/>
</dbReference>
<evidence type="ECO:0000256" key="4">
    <source>
        <dbReference type="ARBA" id="ARBA00022692"/>
    </source>
</evidence>
<organism evidence="8 9">
    <name type="scientific">Solimicrobium silvestre</name>
    <dbReference type="NCBI Taxonomy" id="2099400"/>
    <lineage>
        <taxon>Bacteria</taxon>
        <taxon>Pseudomonadati</taxon>
        <taxon>Pseudomonadota</taxon>
        <taxon>Betaproteobacteria</taxon>
        <taxon>Burkholderiales</taxon>
        <taxon>Oxalobacteraceae</taxon>
        <taxon>Solimicrobium</taxon>
    </lineage>
</organism>
<comment type="similarity">
    <text evidence="2">Belongs to the chromate ion transporter (CHR) (TC 2.A.51) family.</text>
</comment>
<evidence type="ECO:0000256" key="1">
    <source>
        <dbReference type="ARBA" id="ARBA00004651"/>
    </source>
</evidence>
<feature type="transmembrane region" description="Helical" evidence="7">
    <location>
        <begin position="172"/>
        <end position="189"/>
    </location>
</feature>
<evidence type="ECO:0000313" key="8">
    <source>
        <dbReference type="EMBL" id="PRC92193.1"/>
    </source>
</evidence>
<feature type="transmembrane region" description="Helical" evidence="7">
    <location>
        <begin position="18"/>
        <end position="37"/>
    </location>
</feature>
<feature type="transmembrane region" description="Helical" evidence="7">
    <location>
        <begin position="119"/>
        <end position="140"/>
    </location>
</feature>
<keyword evidence="4 7" id="KW-0812">Transmembrane</keyword>
<dbReference type="InterPro" id="IPR052518">
    <property type="entry name" value="CHR_Transporter"/>
</dbReference>
<dbReference type="PANTHER" id="PTHR43663">
    <property type="entry name" value="CHROMATE TRANSPORT PROTEIN-RELATED"/>
    <property type="match status" value="1"/>
</dbReference>
<dbReference type="GO" id="GO:0015109">
    <property type="term" value="F:chromate transmembrane transporter activity"/>
    <property type="evidence" value="ECO:0007669"/>
    <property type="project" value="InterPro"/>
</dbReference>
<keyword evidence="6 7" id="KW-0472">Membrane</keyword>
<accession>A0A2S9GWU4</accession>
<name>A0A2S9GWU4_9BURK</name>
<keyword evidence="3" id="KW-1003">Cell membrane</keyword>
<dbReference type="GO" id="GO:0005886">
    <property type="term" value="C:plasma membrane"/>
    <property type="evidence" value="ECO:0007669"/>
    <property type="project" value="UniProtKB-SubCell"/>
</dbReference>
<sequence length="191" mass="20259">MLDPLPHQHPAPQSIADLFYSFTLIALQGFGGVLAIIQRELVDKKGWLTREEFIEEWAVAQIMPGPNVVNLSLMVGARYFGLRGALAALAGMLCVPLIIVVILGVLYAEFATHPGVSGAIRGMSAVAAGLIIATGLKLFAGLKSNPLGKTLCITLGLMCFGCIALLRWPLLHVLLGLGPIACIAAYRALKT</sequence>
<evidence type="ECO:0000313" key="9">
    <source>
        <dbReference type="Proteomes" id="UP000237839"/>
    </source>
</evidence>
<feature type="transmembrane region" description="Helical" evidence="7">
    <location>
        <begin position="147"/>
        <end position="166"/>
    </location>
</feature>
<keyword evidence="9" id="KW-1185">Reference proteome</keyword>
<gene>
    <name evidence="8" type="ORF">S2091_3109</name>
</gene>
<protein>
    <submittedName>
        <fullName evidence="8">Chromate transport protein ChrA</fullName>
    </submittedName>
</protein>
<dbReference type="Pfam" id="PF02417">
    <property type="entry name" value="Chromate_transp"/>
    <property type="match status" value="1"/>
</dbReference>